<dbReference type="RefSeq" id="WP_016455051.1">
    <property type="nucleotide sequence ID" value="NZ_KE150269.1"/>
</dbReference>
<dbReference type="SUPFAM" id="SSF53807">
    <property type="entry name" value="Helical backbone' metal receptor"/>
    <property type="match status" value="1"/>
</dbReference>
<evidence type="ECO:0000313" key="4">
    <source>
        <dbReference type="EMBL" id="EPD33779.1"/>
    </source>
</evidence>
<sequence>MKKFVCALAALALAVPLASCGQSAADKKAAESSSAPEKIQVKSCDETLTLDKAPERVLMISDVNSSILDELGVLDKVVFRAGDDRIKNVRPELKKKLDKIESAESGKLGTGGSTVATETVLDMNVDLVIGYDKAVDRKALAEAGVPLYSPDSYCPNYKLDHADFGLVDNEIEKMGKIFQVEKKAEEVKKNSEAKIQKIKPSSEVKGSKAVAVFVTPGSDKLSAFNSSSMVQPIFEANGIENAYADGPKRVFPISMEDLLAKNPDYIVVLSLNPDENEALNTFASFPGSEDLKASQEGQVVFLPFALTDPPSTLSVDGAVELANRLQK</sequence>
<dbReference type="PANTHER" id="PTHR30535:SF7">
    <property type="entry name" value="IRON(III) DICITRATE-BINDING PROTEIN"/>
    <property type="match status" value="1"/>
</dbReference>
<feature type="domain" description="Fe/B12 periplasmic-binding" evidence="3">
    <location>
        <begin position="56"/>
        <end position="327"/>
    </location>
</feature>
<keyword evidence="2" id="KW-0732">Signal</keyword>
<reference evidence="4 5" key="1">
    <citation type="submission" date="2013-04" db="EMBL/GenBank/DDBJ databases">
        <title>The Genome Sequence of Propionimicrobium lymphophilum ACS-093-V-SCH5.</title>
        <authorList>
            <consortium name="The Broad Institute Genomics Platform"/>
            <person name="Earl A."/>
            <person name="Ward D."/>
            <person name="Feldgarden M."/>
            <person name="Gevers D."/>
            <person name="Saerens B."/>
            <person name="Vaneechoutte M."/>
            <person name="Walker B."/>
            <person name="Young S."/>
            <person name="Zeng Q."/>
            <person name="Gargeya S."/>
            <person name="Fitzgerald M."/>
            <person name="Haas B."/>
            <person name="Abouelleil A."/>
            <person name="Allen A.W."/>
            <person name="Alvarado L."/>
            <person name="Arachchi H.M."/>
            <person name="Berlin A.M."/>
            <person name="Chapman S.B."/>
            <person name="Gainer-Dewar J."/>
            <person name="Goldberg J."/>
            <person name="Griggs A."/>
            <person name="Gujja S."/>
            <person name="Hansen M."/>
            <person name="Howarth C."/>
            <person name="Imamovic A."/>
            <person name="Ireland A."/>
            <person name="Larimer J."/>
            <person name="McCowan C."/>
            <person name="Murphy C."/>
            <person name="Pearson M."/>
            <person name="Poon T.W."/>
            <person name="Priest M."/>
            <person name="Roberts A."/>
            <person name="Saif S."/>
            <person name="Shea T."/>
            <person name="Sisk P."/>
            <person name="Sykes S."/>
            <person name="Wortman J."/>
            <person name="Nusbaum C."/>
            <person name="Birren B."/>
        </authorList>
    </citation>
    <scope>NUCLEOTIDE SEQUENCE [LARGE SCALE GENOMIC DNA]</scope>
    <source>
        <strain evidence="4 5">ACS-093-V-SCH5</strain>
    </source>
</reference>
<evidence type="ECO:0000313" key="5">
    <source>
        <dbReference type="Proteomes" id="UP000014417"/>
    </source>
</evidence>
<dbReference type="Proteomes" id="UP000014417">
    <property type="component" value="Unassembled WGS sequence"/>
</dbReference>
<dbReference type="STRING" id="883161.HMPREF9306_00190"/>
<name>S2X194_9ACTN</name>
<feature type="chain" id="PRO_5004502577" description="Fe/B12 periplasmic-binding domain-containing protein" evidence="2">
    <location>
        <begin position="25"/>
        <end position="327"/>
    </location>
</feature>
<dbReference type="InterPro" id="IPR002491">
    <property type="entry name" value="ABC_transptr_periplasmic_BD"/>
</dbReference>
<dbReference type="HOGENOM" id="CLU_038034_7_1_11"/>
<comment type="caution">
    <text evidence="4">The sequence shown here is derived from an EMBL/GenBank/DDBJ whole genome shotgun (WGS) entry which is preliminary data.</text>
</comment>
<proteinExistence type="inferred from homology"/>
<dbReference type="Gene3D" id="3.40.50.1980">
    <property type="entry name" value="Nitrogenase molybdenum iron protein domain"/>
    <property type="match status" value="2"/>
</dbReference>
<protein>
    <recommendedName>
        <fullName evidence="3">Fe/B12 periplasmic-binding domain-containing protein</fullName>
    </recommendedName>
</protein>
<evidence type="ECO:0000259" key="3">
    <source>
        <dbReference type="PROSITE" id="PS50983"/>
    </source>
</evidence>
<accession>S2X194</accession>
<organism evidence="4 5">
    <name type="scientific">Propionimicrobium lymphophilum ACS-093-V-SCH5</name>
    <dbReference type="NCBI Taxonomy" id="883161"/>
    <lineage>
        <taxon>Bacteria</taxon>
        <taxon>Bacillati</taxon>
        <taxon>Actinomycetota</taxon>
        <taxon>Actinomycetes</taxon>
        <taxon>Propionibacteriales</taxon>
        <taxon>Propionibacteriaceae</taxon>
        <taxon>Propionimicrobium</taxon>
    </lineage>
</organism>
<dbReference type="EMBL" id="AGZR01000003">
    <property type="protein sequence ID" value="EPD33779.1"/>
    <property type="molecule type" value="Genomic_DNA"/>
</dbReference>
<comment type="similarity">
    <text evidence="1">Belongs to the bacterial solute-binding protein 8 family.</text>
</comment>
<dbReference type="Pfam" id="PF01497">
    <property type="entry name" value="Peripla_BP_2"/>
    <property type="match status" value="1"/>
</dbReference>
<dbReference type="InterPro" id="IPR050902">
    <property type="entry name" value="ABC_Transporter_SBP"/>
</dbReference>
<feature type="signal peptide" evidence="2">
    <location>
        <begin position="1"/>
        <end position="24"/>
    </location>
</feature>
<dbReference type="PANTHER" id="PTHR30535">
    <property type="entry name" value="VITAMIN B12-BINDING PROTEIN"/>
    <property type="match status" value="1"/>
</dbReference>
<evidence type="ECO:0000256" key="1">
    <source>
        <dbReference type="ARBA" id="ARBA00008814"/>
    </source>
</evidence>
<evidence type="ECO:0000256" key="2">
    <source>
        <dbReference type="SAM" id="SignalP"/>
    </source>
</evidence>
<dbReference type="PROSITE" id="PS50983">
    <property type="entry name" value="FE_B12_PBP"/>
    <property type="match status" value="1"/>
</dbReference>
<gene>
    <name evidence="4" type="ORF">HMPREF9306_00190</name>
</gene>
<keyword evidence="5" id="KW-1185">Reference proteome</keyword>
<dbReference type="OrthoDB" id="9797850at2"/>
<dbReference type="AlphaFoldDB" id="S2X194"/>